<dbReference type="NCBIfam" id="TIGR02365">
    <property type="entry name" value="dha_L_ycgS"/>
    <property type="match status" value="1"/>
</dbReference>
<dbReference type="Proteomes" id="UP000829401">
    <property type="component" value="Chromosome"/>
</dbReference>
<evidence type="ECO:0000256" key="7">
    <source>
        <dbReference type="ARBA" id="ARBA00046577"/>
    </source>
</evidence>
<evidence type="ECO:0000256" key="6">
    <source>
        <dbReference type="ARBA" id="ARBA00022798"/>
    </source>
</evidence>
<organism evidence="10 11">
    <name type="scientific">Alicyclobacillus acidoterrestris (strain ATCC 49025 / DSM 3922 / CIP 106132 / NCIMB 13137 / GD3B)</name>
    <dbReference type="NCBI Taxonomy" id="1356854"/>
    <lineage>
        <taxon>Bacteria</taxon>
        <taxon>Bacillati</taxon>
        <taxon>Bacillota</taxon>
        <taxon>Bacilli</taxon>
        <taxon>Bacillales</taxon>
        <taxon>Alicyclobacillaceae</taxon>
        <taxon>Alicyclobacillus</taxon>
    </lineage>
</organism>
<gene>
    <name evidence="10" type="primary">dhaL</name>
    <name evidence="10" type="ORF">K1I37_06000</name>
</gene>
<dbReference type="Gene3D" id="1.25.40.340">
    <property type="match status" value="1"/>
</dbReference>
<accession>T0BG13</accession>
<dbReference type="KEGG" id="aaco:K1I37_06000"/>
<dbReference type="eggNOG" id="COG1461">
    <property type="taxonomic scope" value="Bacteria"/>
</dbReference>
<feature type="domain" description="DhaL" evidence="9">
    <location>
        <begin position="5"/>
        <end position="200"/>
    </location>
</feature>
<evidence type="ECO:0000256" key="5">
    <source>
        <dbReference type="ARBA" id="ARBA00022777"/>
    </source>
</evidence>
<dbReference type="GO" id="GO:0047324">
    <property type="term" value="F:phosphoenolpyruvate-glycerone phosphotransferase activity"/>
    <property type="evidence" value="ECO:0007669"/>
    <property type="project" value="UniProtKB-EC"/>
</dbReference>
<dbReference type="InterPro" id="IPR012737">
    <property type="entry name" value="DhaK_L_YcgS"/>
</dbReference>
<dbReference type="SUPFAM" id="SSF101473">
    <property type="entry name" value="DhaL-like"/>
    <property type="match status" value="1"/>
</dbReference>
<dbReference type="GO" id="GO:0005829">
    <property type="term" value="C:cytosol"/>
    <property type="evidence" value="ECO:0007669"/>
    <property type="project" value="TreeGrafter"/>
</dbReference>
<evidence type="ECO:0000313" key="10">
    <source>
        <dbReference type="EMBL" id="UNO50040.1"/>
    </source>
</evidence>
<dbReference type="InterPro" id="IPR036117">
    <property type="entry name" value="DhaL_dom_sf"/>
</dbReference>
<comment type="pathway">
    <text evidence="2">Polyol metabolism; glycerol degradation.</text>
</comment>
<keyword evidence="6" id="KW-0319">Glycerol metabolism</keyword>
<dbReference type="PROSITE" id="PS51480">
    <property type="entry name" value="DHAL"/>
    <property type="match status" value="1"/>
</dbReference>
<dbReference type="OrthoDB" id="9800291at2"/>
<dbReference type="EMBL" id="CP080467">
    <property type="protein sequence ID" value="UNO50040.1"/>
    <property type="molecule type" value="Genomic_DNA"/>
</dbReference>
<accession>A0A9E6ZGI7</accession>
<keyword evidence="5 10" id="KW-0418">Kinase</keyword>
<comment type="catalytic activity">
    <reaction evidence="1">
        <text>dihydroxyacetone + phosphoenolpyruvate = dihydroxyacetone phosphate + pyruvate</text>
        <dbReference type="Rhea" id="RHEA:18381"/>
        <dbReference type="ChEBI" id="CHEBI:15361"/>
        <dbReference type="ChEBI" id="CHEBI:16016"/>
        <dbReference type="ChEBI" id="CHEBI:57642"/>
        <dbReference type="ChEBI" id="CHEBI:58702"/>
        <dbReference type="EC" id="2.7.1.121"/>
    </reaction>
</comment>
<proteinExistence type="predicted"/>
<comment type="subunit">
    <text evidence="7">Homodimer. The dihydroxyacetone kinase complex is composed of a homodimer of DhaM, a homodimer of DhaK and the subunit DhaL.</text>
</comment>
<dbReference type="FunFam" id="1.25.40.340:FF:000002">
    <property type="entry name" value="Dihydroxyacetone kinase, L subunit"/>
    <property type="match status" value="1"/>
</dbReference>
<evidence type="ECO:0000256" key="1">
    <source>
        <dbReference type="ARBA" id="ARBA00001113"/>
    </source>
</evidence>
<keyword evidence="4" id="KW-0808">Transferase</keyword>
<evidence type="ECO:0000313" key="11">
    <source>
        <dbReference type="Proteomes" id="UP000829401"/>
    </source>
</evidence>
<evidence type="ECO:0000256" key="2">
    <source>
        <dbReference type="ARBA" id="ARBA00004745"/>
    </source>
</evidence>
<keyword evidence="11" id="KW-1185">Reference proteome</keyword>
<evidence type="ECO:0000256" key="8">
    <source>
        <dbReference type="ARBA" id="ARBA00055771"/>
    </source>
</evidence>
<dbReference type="EC" id="2.7.1.121" evidence="3"/>
<dbReference type="SMART" id="SM01120">
    <property type="entry name" value="Dak2"/>
    <property type="match status" value="1"/>
</dbReference>
<dbReference type="GO" id="GO:0019563">
    <property type="term" value="P:glycerol catabolic process"/>
    <property type="evidence" value="ECO:0007669"/>
    <property type="project" value="TreeGrafter"/>
</dbReference>
<dbReference type="InterPro" id="IPR050861">
    <property type="entry name" value="Dihydroxyacetone_Kinase"/>
</dbReference>
<dbReference type="RefSeq" id="WP_021297989.1">
    <property type="nucleotide sequence ID" value="NZ_AURB01000165.1"/>
</dbReference>
<reference evidence="11" key="1">
    <citation type="journal article" date="2022" name="G3 (Bethesda)">
        <title>Unveiling the complete genome sequence of Alicyclobacillus acidoterrestris DSM 3922T, a taint-producing strain.</title>
        <authorList>
            <person name="Leonardo I.C."/>
            <person name="Barreto Crespo M.T."/>
            <person name="Gaspar F.B."/>
        </authorList>
    </citation>
    <scope>NUCLEOTIDE SEQUENCE [LARGE SCALE GENOMIC DNA]</scope>
    <source>
        <strain evidence="11">DSM 3922</strain>
    </source>
</reference>
<dbReference type="AlphaFoldDB" id="T0BG13"/>
<name>T0BG13_ALIAG</name>
<comment type="function">
    <text evidence="8">ADP-binding subunit of the dihydroxyacetone kinase, which is responsible for the phosphoenolpyruvate (PEP)-dependent phosphorylation of dihydroxyacetone. DhaL-ADP is converted to DhaL-ATP via a phosphoryl group transfer from DhaM and transmits it to dihydroxyacetone binds to DhaK.</text>
</comment>
<dbReference type="PANTHER" id="PTHR28629:SF4">
    <property type="entry name" value="TRIOKINASE_FMN CYCLASE"/>
    <property type="match status" value="1"/>
</dbReference>
<dbReference type="InterPro" id="IPR004007">
    <property type="entry name" value="DhaL_dom"/>
</dbReference>
<evidence type="ECO:0000256" key="3">
    <source>
        <dbReference type="ARBA" id="ARBA00012095"/>
    </source>
</evidence>
<dbReference type="STRING" id="1356854.N007_14155"/>
<dbReference type="Pfam" id="PF02734">
    <property type="entry name" value="Dak2"/>
    <property type="match status" value="1"/>
</dbReference>
<protein>
    <recommendedName>
        <fullName evidence="3">phosphoenolpyruvate--glycerone phosphotransferase</fullName>
        <ecNumber evidence="3">2.7.1.121</ecNumber>
    </recommendedName>
</protein>
<dbReference type="PANTHER" id="PTHR28629">
    <property type="entry name" value="TRIOKINASE/FMN CYCLASE"/>
    <property type="match status" value="1"/>
</dbReference>
<evidence type="ECO:0000259" key="9">
    <source>
        <dbReference type="PROSITE" id="PS51480"/>
    </source>
</evidence>
<dbReference type="GO" id="GO:0004371">
    <property type="term" value="F:glycerone kinase activity"/>
    <property type="evidence" value="ECO:0007669"/>
    <property type="project" value="InterPro"/>
</dbReference>
<sequence>MLTTSAFIAFIQAYTNRLDELQPLLDQLDNQIGDGDHGTNMTRGFHAANERLTSTPADDLGALSQAVAMTLLSSVGGASGPLYATVFLRFSAQWKGQSQVDAKDITEAIVQARDGLVARGKAQVGEKTLIDVWSPAAQTLQANPTESGILAAAKAAAEAAVGTRELVAGKGRAAYLGERSRGTCDPGSVSSAVFFEEFANAIVGGVEKTPWPTLVS</sequence>
<evidence type="ECO:0000256" key="4">
    <source>
        <dbReference type="ARBA" id="ARBA00022679"/>
    </source>
</evidence>